<evidence type="ECO:0000313" key="2">
    <source>
        <dbReference type="Proteomes" id="UP001177260"/>
    </source>
</evidence>
<evidence type="ECO:0000313" key="1">
    <source>
        <dbReference type="EMBL" id="KAK1147828.1"/>
    </source>
</evidence>
<dbReference type="EMBL" id="JAOPJF010000010">
    <property type="protein sequence ID" value="KAK1147828.1"/>
    <property type="molecule type" value="Genomic_DNA"/>
</dbReference>
<reference evidence="1 2" key="1">
    <citation type="journal article" date="2023" name="ACS Omega">
        <title>Identification of the Neoaspergillic Acid Biosynthesis Gene Cluster by Establishing an In Vitro CRISPR-Ribonucleoprotein Genetic System in Aspergillus melleus.</title>
        <authorList>
            <person name="Yuan B."/>
            <person name="Grau M.F."/>
            <person name="Murata R.M."/>
            <person name="Torok T."/>
            <person name="Venkateswaran K."/>
            <person name="Stajich J.E."/>
            <person name="Wang C.C.C."/>
        </authorList>
    </citation>
    <scope>NUCLEOTIDE SEQUENCE [LARGE SCALE GENOMIC DNA]</scope>
    <source>
        <strain evidence="1 2">IMV 1140</strain>
    </source>
</reference>
<dbReference type="Proteomes" id="UP001177260">
    <property type="component" value="Unassembled WGS sequence"/>
</dbReference>
<proteinExistence type="predicted"/>
<gene>
    <name evidence="1" type="ORF">N8T08_000341</name>
</gene>
<comment type="caution">
    <text evidence="1">The sequence shown here is derived from an EMBL/GenBank/DDBJ whole genome shotgun (WGS) entry which is preliminary data.</text>
</comment>
<accession>A0ACC3BBL5</accession>
<keyword evidence="2" id="KW-1185">Reference proteome</keyword>
<organism evidence="1 2">
    <name type="scientific">Aspergillus melleus</name>
    <dbReference type="NCBI Taxonomy" id="138277"/>
    <lineage>
        <taxon>Eukaryota</taxon>
        <taxon>Fungi</taxon>
        <taxon>Dikarya</taxon>
        <taxon>Ascomycota</taxon>
        <taxon>Pezizomycotina</taxon>
        <taxon>Eurotiomycetes</taxon>
        <taxon>Eurotiomycetidae</taxon>
        <taxon>Eurotiales</taxon>
        <taxon>Aspergillaceae</taxon>
        <taxon>Aspergillus</taxon>
        <taxon>Aspergillus subgen. Circumdati</taxon>
    </lineage>
</organism>
<protein>
    <submittedName>
        <fullName evidence="1">Uncharacterized protein</fullName>
    </submittedName>
</protein>
<name>A0ACC3BBL5_9EURO</name>
<sequence length="408" mass="45379">MHGVQLSTSSPFVYALFGIQLPDDNNDDATTTPGKTTLITRFNDLISTHPAHTDHIVQDNTPSLPTSEHGPQGPQRKEKTRIWLTYWRTSDAYQTWWTGPVVQQFWSNLPDDAGIWREVMTLPASRTQHGTTCPEVAGLGHLGPRNSVVDKAGYWGCYRHRLTATTVEQDPLESNATFGQRQHQNQEPGQDKERRCPFSGSNGASTRTSDGSSTEKADDYEHPNEIRTPDENAPAKVHPGRVLVSDIPDNLCFVVEGQDHATMVPSERDLWFKSYDPLATQWIKDLLLSTNTNTANLSSDKGPVNTRLCYDPSSGKFRNDTNMPSLNYNTKIQLFYFRDLGTLERIGRRNLGHVKLRGTFLGAYGPGGEMFGVGQMGLWVETSVVKNGEMECEYVGCLEGTGLMGLAK</sequence>